<comment type="catalytic activity">
    <reaction evidence="1 9">
        <text>a 4-O-methyl-thymidine in DNA + L-cysteinyl-[protein] = a thymidine in DNA + S-methyl-L-cysteinyl-[protein]</text>
        <dbReference type="Rhea" id="RHEA:53428"/>
        <dbReference type="Rhea" id="RHEA-COMP:10131"/>
        <dbReference type="Rhea" id="RHEA-COMP:10132"/>
        <dbReference type="Rhea" id="RHEA-COMP:13555"/>
        <dbReference type="Rhea" id="RHEA-COMP:13556"/>
        <dbReference type="ChEBI" id="CHEBI:29950"/>
        <dbReference type="ChEBI" id="CHEBI:82612"/>
        <dbReference type="ChEBI" id="CHEBI:137386"/>
        <dbReference type="ChEBI" id="CHEBI:137387"/>
        <dbReference type="EC" id="2.1.1.63"/>
    </reaction>
</comment>
<keyword evidence="4 9" id="KW-0489">Methyltransferase</keyword>
<comment type="catalytic activity">
    <reaction evidence="8 9">
        <text>a 6-O-methyl-2'-deoxyguanosine in DNA + L-cysteinyl-[protein] = S-methyl-L-cysteinyl-[protein] + a 2'-deoxyguanosine in DNA</text>
        <dbReference type="Rhea" id="RHEA:24000"/>
        <dbReference type="Rhea" id="RHEA-COMP:10131"/>
        <dbReference type="Rhea" id="RHEA-COMP:10132"/>
        <dbReference type="Rhea" id="RHEA-COMP:11367"/>
        <dbReference type="Rhea" id="RHEA-COMP:11368"/>
        <dbReference type="ChEBI" id="CHEBI:29950"/>
        <dbReference type="ChEBI" id="CHEBI:82612"/>
        <dbReference type="ChEBI" id="CHEBI:85445"/>
        <dbReference type="ChEBI" id="CHEBI:85448"/>
        <dbReference type="EC" id="2.1.1.63"/>
    </reaction>
</comment>
<protein>
    <recommendedName>
        <fullName evidence="9">Methylated-DNA--protein-cysteine methyltransferase</fullName>
        <ecNumber evidence="9">2.1.1.63</ecNumber>
    </recommendedName>
    <alternativeName>
        <fullName evidence="9">6-O-methylguanine-DNA methyltransferase</fullName>
        <shortName evidence="9">MGMT</shortName>
    </alternativeName>
    <alternativeName>
        <fullName evidence="9">O-6-methylguanine-DNA-alkyltransferase</fullName>
    </alternativeName>
</protein>
<dbReference type="EC" id="2.1.1.63" evidence="9"/>
<keyword evidence="7 9" id="KW-0234">DNA repair</keyword>
<comment type="similarity">
    <text evidence="2 9">Belongs to the MGMT family.</text>
</comment>
<evidence type="ECO:0000256" key="7">
    <source>
        <dbReference type="ARBA" id="ARBA00023204"/>
    </source>
</evidence>
<reference evidence="12 13" key="1">
    <citation type="submission" date="2019-03" db="EMBL/GenBank/DDBJ databases">
        <title>Draft genome sequences of novel Actinobacteria.</title>
        <authorList>
            <person name="Sahin N."/>
            <person name="Ay H."/>
            <person name="Saygin H."/>
        </authorList>
    </citation>
    <scope>NUCLEOTIDE SEQUENCE [LARGE SCALE GENOMIC DNA]</scope>
    <source>
        <strain evidence="12 13">5K138</strain>
    </source>
</reference>
<dbReference type="PANTHER" id="PTHR10815">
    <property type="entry name" value="METHYLATED-DNA--PROTEIN-CYSTEINE METHYLTRANSFERASE"/>
    <property type="match status" value="1"/>
</dbReference>
<keyword evidence="3 9" id="KW-0963">Cytoplasm</keyword>
<evidence type="ECO:0000259" key="10">
    <source>
        <dbReference type="Pfam" id="PF01035"/>
    </source>
</evidence>
<feature type="active site" description="Nucleophile; methyl group acceptor" evidence="9">
    <location>
        <position position="127"/>
    </location>
</feature>
<dbReference type="PROSITE" id="PS00374">
    <property type="entry name" value="MGMT"/>
    <property type="match status" value="1"/>
</dbReference>
<dbReference type="InterPro" id="IPR014048">
    <property type="entry name" value="MethylDNA_cys_MeTrfase_DNA-bd"/>
</dbReference>
<dbReference type="GO" id="GO:0003908">
    <property type="term" value="F:methylated-DNA-[protein]-cysteine S-methyltransferase activity"/>
    <property type="evidence" value="ECO:0007669"/>
    <property type="project" value="UniProtKB-UniRule"/>
</dbReference>
<dbReference type="FunFam" id="1.10.10.10:FF:000214">
    <property type="entry name" value="Methylated-DNA--protein-cysteine methyltransferase"/>
    <property type="match status" value="1"/>
</dbReference>
<feature type="domain" description="Methylated-DNA-[protein]-cysteine S-methyltransferase DNA binding" evidence="10">
    <location>
        <begin position="76"/>
        <end position="155"/>
    </location>
</feature>
<dbReference type="Proteomes" id="UP000294739">
    <property type="component" value="Unassembled WGS sequence"/>
</dbReference>
<evidence type="ECO:0000313" key="13">
    <source>
        <dbReference type="Proteomes" id="UP000294739"/>
    </source>
</evidence>
<dbReference type="FunCoup" id="A0A4R5D3J4">
    <property type="interactions" value="47"/>
</dbReference>
<dbReference type="OrthoDB" id="9811249at2"/>
<dbReference type="Gene3D" id="3.30.160.70">
    <property type="entry name" value="Methylated DNA-protein cysteine methyltransferase domain"/>
    <property type="match status" value="1"/>
</dbReference>
<keyword evidence="13" id="KW-1185">Reference proteome</keyword>
<evidence type="ECO:0000259" key="11">
    <source>
        <dbReference type="Pfam" id="PF02870"/>
    </source>
</evidence>
<comment type="function">
    <text evidence="9">Involved in the cellular defense against the biological effects of O6-methylguanine (O6-MeG) and O4-methylthymine (O4-MeT) in DNA. Repairs the methylated nucleobase in DNA by stoichiometrically transferring the methyl group to a cysteine residue in the enzyme. This is a suicide reaction: the enzyme is irreversibly inactivated.</text>
</comment>
<name>A0A4R5D3J4_9ACTN</name>
<evidence type="ECO:0000256" key="2">
    <source>
        <dbReference type="ARBA" id="ARBA00008711"/>
    </source>
</evidence>
<dbReference type="CDD" id="cd06445">
    <property type="entry name" value="ATase"/>
    <property type="match status" value="1"/>
</dbReference>
<organism evidence="12 13">
    <name type="scientific">Jiangella asiatica</name>
    <dbReference type="NCBI Taxonomy" id="2530372"/>
    <lineage>
        <taxon>Bacteria</taxon>
        <taxon>Bacillati</taxon>
        <taxon>Actinomycetota</taxon>
        <taxon>Actinomycetes</taxon>
        <taxon>Jiangellales</taxon>
        <taxon>Jiangellaceae</taxon>
        <taxon>Jiangella</taxon>
    </lineage>
</organism>
<accession>A0A4R5D3J4</accession>
<dbReference type="RefSeq" id="WP_131897534.1">
    <property type="nucleotide sequence ID" value="NZ_SMKZ01000029.1"/>
</dbReference>
<dbReference type="NCBIfam" id="TIGR00589">
    <property type="entry name" value="ogt"/>
    <property type="match status" value="1"/>
</dbReference>
<dbReference type="InterPro" id="IPR023546">
    <property type="entry name" value="MGMT"/>
</dbReference>
<dbReference type="GO" id="GO:0006307">
    <property type="term" value="P:DNA alkylation repair"/>
    <property type="evidence" value="ECO:0007669"/>
    <property type="project" value="UniProtKB-UniRule"/>
</dbReference>
<dbReference type="InParanoid" id="A0A4R5D3J4"/>
<comment type="caution">
    <text evidence="12">The sequence shown here is derived from an EMBL/GenBank/DDBJ whole genome shotgun (WGS) entry which is preliminary data.</text>
</comment>
<keyword evidence="5 9" id="KW-0808">Transferase</keyword>
<proteinExistence type="inferred from homology"/>
<dbReference type="InterPro" id="IPR001497">
    <property type="entry name" value="MethylDNA_cys_MeTrfase_AS"/>
</dbReference>
<dbReference type="Gene3D" id="1.10.10.10">
    <property type="entry name" value="Winged helix-like DNA-binding domain superfamily/Winged helix DNA-binding domain"/>
    <property type="match status" value="1"/>
</dbReference>
<dbReference type="InterPro" id="IPR036217">
    <property type="entry name" value="MethylDNA_cys_MeTrfase_DNAb"/>
</dbReference>
<dbReference type="InterPro" id="IPR036388">
    <property type="entry name" value="WH-like_DNA-bd_sf"/>
</dbReference>
<evidence type="ECO:0000256" key="8">
    <source>
        <dbReference type="ARBA" id="ARBA00049348"/>
    </source>
</evidence>
<dbReference type="SUPFAM" id="SSF53155">
    <property type="entry name" value="Methylated DNA-protein cysteine methyltransferase domain"/>
    <property type="match status" value="1"/>
</dbReference>
<dbReference type="HAMAP" id="MF_00772">
    <property type="entry name" value="OGT"/>
    <property type="match status" value="1"/>
</dbReference>
<dbReference type="GO" id="GO:0032259">
    <property type="term" value="P:methylation"/>
    <property type="evidence" value="ECO:0007669"/>
    <property type="project" value="UniProtKB-KW"/>
</dbReference>
<dbReference type="EMBL" id="SMKZ01000029">
    <property type="protein sequence ID" value="TDE07932.1"/>
    <property type="molecule type" value="Genomic_DNA"/>
</dbReference>
<keyword evidence="6 9" id="KW-0227">DNA damage</keyword>
<dbReference type="InterPro" id="IPR036631">
    <property type="entry name" value="MGMT_N_sf"/>
</dbReference>
<evidence type="ECO:0000256" key="9">
    <source>
        <dbReference type="HAMAP-Rule" id="MF_00772"/>
    </source>
</evidence>
<evidence type="ECO:0000256" key="6">
    <source>
        <dbReference type="ARBA" id="ARBA00022763"/>
    </source>
</evidence>
<sequence>MTTAYWTAVDSPLGTLWLTGDGAGLSGLYMGRPAMLDNDGWVEDDAPFTAASHQLAAYFAGELREFDVPLNPSGTPFQQEVWAALRAIPYGETRSYREIAEQIGRPTASRAVGAANGRNPICIVVPCHRVVGSSGVLTGYAWGLDRKRTLLDLETTGSQQRLPAPAVVA</sequence>
<dbReference type="Pfam" id="PF01035">
    <property type="entry name" value="DNA_binding_1"/>
    <property type="match status" value="1"/>
</dbReference>
<dbReference type="InterPro" id="IPR008332">
    <property type="entry name" value="MethylG_MeTrfase_N"/>
</dbReference>
<comment type="subcellular location">
    <subcellularLocation>
        <location evidence="9">Cytoplasm</location>
    </subcellularLocation>
</comment>
<feature type="domain" description="Methylguanine DNA methyltransferase ribonuclease-like" evidence="11">
    <location>
        <begin position="5"/>
        <end position="71"/>
    </location>
</feature>
<gene>
    <name evidence="12" type="ORF">E1269_19410</name>
</gene>
<evidence type="ECO:0000256" key="5">
    <source>
        <dbReference type="ARBA" id="ARBA00022679"/>
    </source>
</evidence>
<dbReference type="GO" id="GO:0005737">
    <property type="term" value="C:cytoplasm"/>
    <property type="evidence" value="ECO:0007669"/>
    <property type="project" value="UniProtKB-SubCell"/>
</dbReference>
<evidence type="ECO:0000313" key="12">
    <source>
        <dbReference type="EMBL" id="TDE07932.1"/>
    </source>
</evidence>
<dbReference type="SUPFAM" id="SSF46767">
    <property type="entry name" value="Methylated DNA-protein cysteine methyltransferase, C-terminal domain"/>
    <property type="match status" value="1"/>
</dbReference>
<evidence type="ECO:0000256" key="3">
    <source>
        <dbReference type="ARBA" id="ARBA00022490"/>
    </source>
</evidence>
<dbReference type="PANTHER" id="PTHR10815:SF5">
    <property type="entry name" value="METHYLATED-DNA--PROTEIN-CYSTEINE METHYLTRANSFERASE"/>
    <property type="match status" value="1"/>
</dbReference>
<comment type="miscellaneous">
    <text evidence="9">This enzyme catalyzes only one turnover and therefore is not strictly catalytic. According to one definition, an enzyme is a biocatalyst that acts repeatedly and over many reaction cycles.</text>
</comment>
<evidence type="ECO:0000256" key="4">
    <source>
        <dbReference type="ARBA" id="ARBA00022603"/>
    </source>
</evidence>
<dbReference type="AlphaFoldDB" id="A0A4R5D3J4"/>
<dbReference type="Pfam" id="PF02870">
    <property type="entry name" value="Methyltransf_1N"/>
    <property type="match status" value="1"/>
</dbReference>
<evidence type="ECO:0000256" key="1">
    <source>
        <dbReference type="ARBA" id="ARBA00001286"/>
    </source>
</evidence>